<dbReference type="Proteomes" id="UP000006753">
    <property type="component" value="Unassembled WGS sequence"/>
</dbReference>
<evidence type="ECO:0000256" key="1">
    <source>
        <dbReference type="SAM" id="Phobius"/>
    </source>
</evidence>
<gene>
    <name evidence="2" type="ORF">MBM_04583</name>
</gene>
<organism evidence="2 3">
    <name type="scientific">Marssonina brunnea f. sp. multigermtubi (strain MB_m1)</name>
    <name type="common">Marssonina leaf spot fungus</name>
    <dbReference type="NCBI Taxonomy" id="1072389"/>
    <lineage>
        <taxon>Eukaryota</taxon>
        <taxon>Fungi</taxon>
        <taxon>Dikarya</taxon>
        <taxon>Ascomycota</taxon>
        <taxon>Pezizomycotina</taxon>
        <taxon>Leotiomycetes</taxon>
        <taxon>Helotiales</taxon>
        <taxon>Drepanopezizaceae</taxon>
        <taxon>Drepanopeziza</taxon>
    </lineage>
</organism>
<protein>
    <submittedName>
        <fullName evidence="2">Uncharacterized protein</fullName>
    </submittedName>
</protein>
<evidence type="ECO:0000313" key="3">
    <source>
        <dbReference type="Proteomes" id="UP000006753"/>
    </source>
</evidence>
<keyword evidence="1" id="KW-1133">Transmembrane helix</keyword>
<dbReference type="HOGENOM" id="CLU_997751_0_0_1"/>
<dbReference type="InParanoid" id="K1WVD9"/>
<accession>K1WVD9</accession>
<feature type="transmembrane region" description="Helical" evidence="1">
    <location>
        <begin position="244"/>
        <end position="267"/>
    </location>
</feature>
<dbReference type="AlphaFoldDB" id="K1WVD9"/>
<evidence type="ECO:0000313" key="2">
    <source>
        <dbReference type="EMBL" id="EKD17006.1"/>
    </source>
</evidence>
<keyword evidence="1" id="KW-0472">Membrane</keyword>
<sequence length="279" mass="30435">MAVCVSGSRRSTASTASSSASSVRISIISISIISISTSVSIGMSMSMSISISISTSISIRIRVHQTVKFASTPYSLYALPCPSPSSKSKCMSMSMSMSMSRIPSLHDMHSRVVVVVNVVISGCFTYGVGDLRSNFNFISTQPPIPLNPSSNPTQPNSANSQPSGLIPLLIDVPPAIINTNTNTNYTNHRIYLGLIQTTVVPDWKPDIEVNSWQPFNSVRQDSKGDGFLPTRAVRNNRTLLAKRAYGYSLFAAFFRLILWVSGSSFMLETCFDHWTMAEQ</sequence>
<name>K1WVD9_MARBU</name>
<keyword evidence="3" id="KW-1185">Reference proteome</keyword>
<keyword evidence="1" id="KW-0812">Transmembrane</keyword>
<proteinExistence type="predicted"/>
<reference evidence="2 3" key="1">
    <citation type="journal article" date="2012" name="BMC Genomics">
        <title>Sequencing the genome of Marssonina brunnea reveals fungus-poplar co-evolution.</title>
        <authorList>
            <person name="Zhu S."/>
            <person name="Cao Y.-Z."/>
            <person name="Jiang C."/>
            <person name="Tan B.-Y."/>
            <person name="Wang Z."/>
            <person name="Feng S."/>
            <person name="Zhang L."/>
            <person name="Su X.-H."/>
            <person name="Brejova B."/>
            <person name="Vinar T."/>
            <person name="Xu M."/>
            <person name="Wang M.-X."/>
            <person name="Zhang S.-G."/>
            <person name="Huang M.-R."/>
            <person name="Wu R."/>
            <person name="Zhou Y."/>
        </authorList>
    </citation>
    <scope>NUCLEOTIDE SEQUENCE [LARGE SCALE GENOMIC DNA]</scope>
    <source>
        <strain evidence="2 3">MB_m1</strain>
    </source>
</reference>
<dbReference type="EMBL" id="JH921437">
    <property type="protein sequence ID" value="EKD17006.1"/>
    <property type="molecule type" value="Genomic_DNA"/>
</dbReference>
<dbReference type="KEGG" id="mbe:MBM_04583"/>
<feature type="transmembrane region" description="Helical" evidence="1">
    <location>
        <begin position="27"/>
        <end position="53"/>
    </location>
</feature>